<dbReference type="STRING" id="356660.SAMN05444336_109123"/>
<dbReference type="GO" id="GO:0016491">
    <property type="term" value="F:oxidoreductase activity"/>
    <property type="evidence" value="ECO:0007669"/>
    <property type="project" value="UniProtKB-KW"/>
</dbReference>
<feature type="binding site" evidence="5">
    <location>
        <position position="156"/>
    </location>
    <ligand>
        <name>FMN</name>
        <dbReference type="ChEBI" id="CHEBI:58210"/>
    </ligand>
</feature>
<evidence type="ECO:0000256" key="2">
    <source>
        <dbReference type="ARBA" id="ARBA00023002"/>
    </source>
</evidence>
<feature type="binding site" evidence="5">
    <location>
        <position position="108"/>
    </location>
    <ligand>
        <name>FMN</name>
        <dbReference type="ChEBI" id="CHEBI:58210"/>
    </ligand>
</feature>
<accession>A0A1H3E9W0</accession>
<dbReference type="InterPro" id="IPR037396">
    <property type="entry name" value="FMN_HAD"/>
</dbReference>
<name>A0A1H3E9W0_9RHOB</name>
<keyword evidence="2" id="KW-0560">Oxidoreductase</keyword>
<sequence>MTGRRFSIGDYETAARRRLPACVWEFLSGGVEDNVSRDRNAAAFERWALVPRTLVDVSSVDASVEVFGQRFNAPIGMPPTGVTAIYRPRCDALLAKSFHEAGLPYVISGASTVPLEELAKLHPGAWYQGYFSADRPLLDRICARLEAAGIGVLVVTVDVPVAANRENIARHDFTIPFKTTWRVALDGLLHPRWMAGTLVPTLRDGGAPRFANQTDVIGPRIIDDAPRSFRGGRDRLDWDDIAWLRDRWKGRLVIKGVLHPDDAVRAAEIGCDGVVVSNHGGRQLDFGPGGLDALPGVVAAAGDRLTVMMDGGVRRGSHALIARALGAKMVFAGRPFLWGASVSGAAGLDHVIALFRKEIDIDLALMGCPRAEDIGPAHVTPHAAPGGLVPSAAPNETYRGAA</sequence>
<dbReference type="EMBL" id="FNMZ01000009">
    <property type="protein sequence ID" value="SDX75380.1"/>
    <property type="molecule type" value="Genomic_DNA"/>
</dbReference>
<feature type="binding site" evidence="5">
    <location>
        <position position="130"/>
    </location>
    <ligand>
        <name>FMN</name>
        <dbReference type="ChEBI" id="CHEBI:58210"/>
    </ligand>
</feature>
<dbReference type="InterPro" id="IPR000262">
    <property type="entry name" value="FMN-dep_DH"/>
</dbReference>
<feature type="active site" description="Proton acceptor" evidence="4">
    <location>
        <position position="279"/>
    </location>
</feature>
<feature type="binding site" evidence="5">
    <location>
        <position position="165"/>
    </location>
    <ligand>
        <name>glyoxylate</name>
        <dbReference type="ChEBI" id="CHEBI:36655"/>
    </ligand>
</feature>
<feature type="binding site" evidence="5">
    <location>
        <begin position="79"/>
        <end position="81"/>
    </location>
    <ligand>
        <name>FMN</name>
        <dbReference type="ChEBI" id="CHEBI:58210"/>
    </ligand>
</feature>
<dbReference type="PANTHER" id="PTHR10578">
    <property type="entry name" value="S -2-HYDROXY-ACID OXIDASE-RELATED"/>
    <property type="match status" value="1"/>
</dbReference>
<feature type="binding site" evidence="5">
    <location>
        <begin position="310"/>
        <end position="314"/>
    </location>
    <ligand>
        <name>FMN</name>
        <dbReference type="ChEBI" id="CHEBI:58210"/>
    </ligand>
</feature>
<gene>
    <name evidence="7" type="ORF">SAMN05444336_109123</name>
</gene>
<keyword evidence="8" id="KW-1185">Reference proteome</keyword>
<dbReference type="PANTHER" id="PTHR10578:SF143">
    <property type="entry name" value="FMN-DEPENDENT ALPHA-HYDROXY ACID DEHYDROGENASE PB1A11.03"/>
    <property type="match status" value="1"/>
</dbReference>
<dbReference type="InterPro" id="IPR008259">
    <property type="entry name" value="FMN_hydac_DH_AS"/>
</dbReference>
<feature type="binding site" evidence="5">
    <location>
        <position position="255"/>
    </location>
    <ligand>
        <name>FMN</name>
        <dbReference type="ChEBI" id="CHEBI:58210"/>
    </ligand>
</feature>
<dbReference type="PROSITE" id="PS00557">
    <property type="entry name" value="FMN_HYDROXY_ACID_DH_1"/>
    <property type="match status" value="1"/>
</dbReference>
<dbReference type="PROSITE" id="PS51349">
    <property type="entry name" value="FMN_HYDROXY_ACID_DH_2"/>
    <property type="match status" value="1"/>
</dbReference>
<comment type="similarity">
    <text evidence="3">Belongs to the FMN-dependent alpha-hydroxy acid dehydrogenase family.</text>
</comment>
<protein>
    <submittedName>
        <fullName evidence="7">L-lactate dehydrogenase (Cytochrome)</fullName>
    </submittedName>
</protein>
<evidence type="ECO:0000259" key="6">
    <source>
        <dbReference type="PROSITE" id="PS51349"/>
    </source>
</evidence>
<feature type="binding site" evidence="5">
    <location>
        <begin position="333"/>
        <end position="334"/>
    </location>
    <ligand>
        <name>FMN</name>
        <dbReference type="ChEBI" id="CHEBI:58210"/>
    </ligand>
</feature>
<evidence type="ECO:0000256" key="3">
    <source>
        <dbReference type="ARBA" id="ARBA00024042"/>
    </source>
</evidence>
<dbReference type="InterPro" id="IPR012133">
    <property type="entry name" value="Alpha-hydoxy_acid_DH_FMN"/>
</dbReference>
<feature type="binding site" evidence="5">
    <location>
        <position position="282"/>
    </location>
    <ligand>
        <name>glyoxylate</name>
        <dbReference type="ChEBI" id="CHEBI:36655"/>
    </ligand>
</feature>
<reference evidence="7 8" key="1">
    <citation type="submission" date="2016-10" db="EMBL/GenBank/DDBJ databases">
        <authorList>
            <person name="de Groot N.N."/>
        </authorList>
    </citation>
    <scope>NUCLEOTIDE SEQUENCE [LARGE SCALE GENOMIC DNA]</scope>
    <source>
        <strain evidence="7 8">DSM 17890</strain>
    </source>
</reference>
<feature type="binding site" evidence="5">
    <location>
        <position position="277"/>
    </location>
    <ligand>
        <name>FMN</name>
        <dbReference type="ChEBI" id="CHEBI:58210"/>
    </ligand>
</feature>
<evidence type="ECO:0000313" key="7">
    <source>
        <dbReference type="EMBL" id="SDX75380.1"/>
    </source>
</evidence>
<dbReference type="PIRSF" id="PIRSF000138">
    <property type="entry name" value="Al-hdrx_acd_dh"/>
    <property type="match status" value="1"/>
</dbReference>
<dbReference type="AlphaFoldDB" id="A0A1H3E9W0"/>
<comment type="cofactor">
    <cofactor evidence="1">
        <name>FMN</name>
        <dbReference type="ChEBI" id="CHEBI:58210"/>
    </cofactor>
</comment>
<keyword evidence="5" id="KW-0285">Flavoprotein</keyword>
<evidence type="ECO:0000313" key="8">
    <source>
        <dbReference type="Proteomes" id="UP000199118"/>
    </source>
</evidence>
<dbReference type="OrthoDB" id="9770452at2"/>
<dbReference type="InterPro" id="IPR013785">
    <property type="entry name" value="Aldolase_TIM"/>
</dbReference>
<dbReference type="RefSeq" id="WP_092684539.1">
    <property type="nucleotide sequence ID" value="NZ_FNMZ01000009.1"/>
</dbReference>
<feature type="binding site" evidence="5">
    <location>
        <position position="279"/>
    </location>
    <ligand>
        <name>glyoxylate</name>
        <dbReference type="ChEBI" id="CHEBI:36655"/>
    </ligand>
</feature>
<dbReference type="Proteomes" id="UP000199118">
    <property type="component" value="Unassembled WGS sequence"/>
</dbReference>
<keyword evidence="5" id="KW-0288">FMN</keyword>
<evidence type="ECO:0000256" key="5">
    <source>
        <dbReference type="PIRSR" id="PIRSR000138-2"/>
    </source>
</evidence>
<organism evidence="7 8">
    <name type="scientific">Albimonas donghaensis</name>
    <dbReference type="NCBI Taxonomy" id="356660"/>
    <lineage>
        <taxon>Bacteria</taxon>
        <taxon>Pseudomonadati</taxon>
        <taxon>Pseudomonadota</taxon>
        <taxon>Alphaproteobacteria</taxon>
        <taxon>Rhodobacterales</taxon>
        <taxon>Paracoccaceae</taxon>
        <taxon>Albimonas</taxon>
    </lineage>
</organism>
<feature type="binding site" evidence="5">
    <location>
        <position position="128"/>
    </location>
    <ligand>
        <name>FMN</name>
        <dbReference type="ChEBI" id="CHEBI:58210"/>
    </ligand>
</feature>
<dbReference type="Gene3D" id="3.20.20.70">
    <property type="entry name" value="Aldolase class I"/>
    <property type="match status" value="1"/>
</dbReference>
<dbReference type="CDD" id="cd02809">
    <property type="entry name" value="alpha_hydroxyacid_oxid_FMN"/>
    <property type="match status" value="1"/>
</dbReference>
<dbReference type="Pfam" id="PF01070">
    <property type="entry name" value="FMN_dh"/>
    <property type="match status" value="1"/>
</dbReference>
<evidence type="ECO:0000256" key="4">
    <source>
        <dbReference type="PIRSR" id="PIRSR000138-1"/>
    </source>
</evidence>
<dbReference type="SUPFAM" id="SSF51395">
    <property type="entry name" value="FMN-linked oxidoreductases"/>
    <property type="match status" value="1"/>
</dbReference>
<proteinExistence type="inferred from homology"/>
<dbReference type="GO" id="GO:0010181">
    <property type="term" value="F:FMN binding"/>
    <property type="evidence" value="ECO:0007669"/>
    <property type="project" value="InterPro"/>
</dbReference>
<evidence type="ECO:0000256" key="1">
    <source>
        <dbReference type="ARBA" id="ARBA00001917"/>
    </source>
</evidence>
<feature type="domain" description="FMN hydroxy acid dehydrogenase" evidence="6">
    <location>
        <begin position="1"/>
        <end position="384"/>
    </location>
</feature>